<dbReference type="InterPro" id="IPR036113">
    <property type="entry name" value="Asp/Glu-ADT_sf_sub_c"/>
</dbReference>
<dbReference type="RefSeq" id="WP_069850325.1">
    <property type="nucleotide sequence ID" value="NZ_CP014859.1"/>
</dbReference>
<reference evidence="2" key="1">
    <citation type="submission" date="2016-03" db="EMBL/GenBank/DDBJ databases">
        <title>Complete genome sequence of the type strain Actinoalloteichus hymeniacidonis DSM 45092.</title>
        <authorList>
            <person name="Schaffert L."/>
            <person name="Albersmeier A."/>
            <person name="Winkler A."/>
            <person name="Kalinowski J."/>
            <person name="Zotchev S."/>
            <person name="Ruckert C."/>
        </authorList>
    </citation>
    <scope>NUCLEOTIDE SEQUENCE [LARGE SCALE GENOMIC DNA]</scope>
    <source>
        <strain evidence="2">HPA177(T) (DSM 45092(T))</strain>
    </source>
</reference>
<sequence length="64" mass="6828">MPTDLTAAEVAALAMHAELDLPSERLPQVTATFNGIRATLAALDEPDYETTAPASIFDPRSADR</sequence>
<evidence type="ECO:0000313" key="2">
    <source>
        <dbReference type="Proteomes" id="UP000095210"/>
    </source>
</evidence>
<dbReference type="Proteomes" id="UP000095210">
    <property type="component" value="Chromosome"/>
</dbReference>
<evidence type="ECO:0000313" key="1">
    <source>
        <dbReference type="EMBL" id="AOS64199.1"/>
    </source>
</evidence>
<gene>
    <name evidence="1" type="ORF">TL08_16995</name>
</gene>
<accession>A0AAC9MZ78</accession>
<dbReference type="SUPFAM" id="SSF141000">
    <property type="entry name" value="Glu-tRNAGln amidotransferase C subunit"/>
    <property type="match status" value="1"/>
</dbReference>
<protein>
    <submittedName>
        <fullName evidence="1">Uncharacterized protein</fullName>
    </submittedName>
</protein>
<organism evidence="1 2">
    <name type="scientific">Actinoalloteichus hymeniacidonis</name>
    <dbReference type="NCBI Taxonomy" id="340345"/>
    <lineage>
        <taxon>Bacteria</taxon>
        <taxon>Bacillati</taxon>
        <taxon>Actinomycetota</taxon>
        <taxon>Actinomycetes</taxon>
        <taxon>Pseudonocardiales</taxon>
        <taxon>Pseudonocardiaceae</taxon>
        <taxon>Actinoalloteichus</taxon>
    </lineage>
</organism>
<proteinExistence type="predicted"/>
<keyword evidence="2" id="KW-1185">Reference proteome</keyword>
<dbReference type="GO" id="GO:0006450">
    <property type="term" value="P:regulation of translational fidelity"/>
    <property type="evidence" value="ECO:0007669"/>
    <property type="project" value="InterPro"/>
</dbReference>
<dbReference type="KEGG" id="ahm:TL08_16995"/>
<dbReference type="EMBL" id="CP014859">
    <property type="protein sequence ID" value="AOS64199.1"/>
    <property type="molecule type" value="Genomic_DNA"/>
</dbReference>
<dbReference type="AlphaFoldDB" id="A0AAC9MZ78"/>
<name>A0AAC9MZ78_9PSEU</name>